<dbReference type="InterPro" id="IPR025486">
    <property type="entry name" value="DUF4378"/>
</dbReference>
<accession>A0A835M1F4</accession>
<dbReference type="OrthoDB" id="1079501at2759"/>
<dbReference type="EMBL" id="JADFTS010000003">
    <property type="protein sequence ID" value="KAF9615415.1"/>
    <property type="molecule type" value="Genomic_DNA"/>
</dbReference>
<comment type="caution">
    <text evidence="3">The sequence shown here is derived from an EMBL/GenBank/DDBJ whole genome shotgun (WGS) entry which is preliminary data.</text>
</comment>
<feature type="region of interest" description="Disordered" evidence="1">
    <location>
        <begin position="412"/>
        <end position="433"/>
    </location>
</feature>
<feature type="compositionally biased region" description="Basic and acidic residues" evidence="1">
    <location>
        <begin position="455"/>
        <end position="486"/>
    </location>
</feature>
<feature type="region of interest" description="Disordered" evidence="1">
    <location>
        <begin position="29"/>
        <end position="53"/>
    </location>
</feature>
<evidence type="ECO:0000313" key="3">
    <source>
        <dbReference type="EMBL" id="KAF9615415.1"/>
    </source>
</evidence>
<name>A0A835M1F4_9MAGN</name>
<feature type="region of interest" description="Disordered" evidence="1">
    <location>
        <begin position="455"/>
        <end position="494"/>
    </location>
</feature>
<protein>
    <recommendedName>
        <fullName evidence="2">DUF4378 domain-containing protein</fullName>
    </recommendedName>
</protein>
<evidence type="ECO:0000259" key="2">
    <source>
        <dbReference type="Pfam" id="PF14309"/>
    </source>
</evidence>
<keyword evidence="4" id="KW-1185">Reference proteome</keyword>
<dbReference type="PANTHER" id="PTHR34282:SF2">
    <property type="entry name" value="DUF3741 DOMAIN-CONTAINING PROTEIN"/>
    <property type="match status" value="1"/>
</dbReference>
<gene>
    <name evidence="3" type="ORF">IFM89_023076</name>
</gene>
<feature type="region of interest" description="Disordered" evidence="1">
    <location>
        <begin position="206"/>
        <end position="244"/>
    </location>
</feature>
<evidence type="ECO:0000313" key="4">
    <source>
        <dbReference type="Proteomes" id="UP000631114"/>
    </source>
</evidence>
<dbReference type="Pfam" id="PF14309">
    <property type="entry name" value="DUF4378"/>
    <property type="match status" value="1"/>
</dbReference>
<reference evidence="3 4" key="1">
    <citation type="submission" date="2020-10" db="EMBL/GenBank/DDBJ databases">
        <title>The Coptis chinensis genome and diversification of protoberbering-type alkaloids.</title>
        <authorList>
            <person name="Wang B."/>
            <person name="Shu S."/>
            <person name="Song C."/>
            <person name="Liu Y."/>
        </authorList>
    </citation>
    <scope>NUCLEOTIDE SEQUENCE [LARGE SCALE GENOMIC DNA]</scope>
    <source>
        <strain evidence="3">HL-2020</strain>
        <tissue evidence="3">Leaf</tissue>
    </source>
</reference>
<dbReference type="AlphaFoldDB" id="A0A835M1F4"/>
<evidence type="ECO:0000256" key="1">
    <source>
        <dbReference type="SAM" id="MobiDB-lite"/>
    </source>
</evidence>
<sequence>MPQESLRSVVYRSLVTCDDPNGVVEYETMRKSKKGSRKEHKIERCGTSNDSSRYSAHKEKELFSNVITEELHIPSPFQILEVSKGAQKLNLMIDTWSKGLSFDEQSKDIARDLLKGALDLQESLVMLSKLQEASNYMSQMKKKHELKYGGIDDIGVERKYADRFAEKNKHNEMQRGHLSLDGSSRKSVEELKNVIRESLSRQNLLSFPSEEENSSFGTRKMCNVSDIPSTSSRQSSNIHSNNSASMDWSICTSKEMKAKPSNVIAKLMGLEDFPSSSSHLKKPKSKNSLDHRRWIFDAGMPNVRQAYFLRPKDDPDRKTLKEVIESMHFKGLLKGTDIKGLKLQTDNSCESRSSSKHKLDDDIPPIVLIKPLHTPCIEKEGSFLRNSSREESYLYSNVKQELRDTLSKRLNQGGQQMEPEEMHNRLEKKKEPPSITLHDNVKAWNAEEILIEVQEKETQSERSIQEKRFQNSRETRREQEVREPKTRVKATSKLKQGKIPINHKSEEKAATDKKVDKAQKVLPSSKVKVEKQNVKSVTMLRSQDQVRATSTKLRKTDNGPIIVKNPQRQCTTQNSGPAPLIQSTSQASIDQANNNVTRNGKSIPNKLLELDDREINQTSTIEAVSNMTTSAGIEDQLPAREDTELSIILIEDHDGENLSSLCEESTENSQYDGSINSAEELKRLLDHKIQMEEADKNEITLKGLLLSCPSFLSCAEDYFELHMNRNATTYQTILVEDVDIINTKLLLDCANELMECKSRRISIGSHRVPWTHMVAPRINISLMQLLKEVCDGIAKLKHYTKAKLVDDTAPLDGVCKLIERDIKWKEKMMCGTWDLDWEHRFSLNEATQLVGELEKQVLDQLIEEIIVDFLNTLVQLQHFQTC</sequence>
<feature type="compositionally biased region" description="Polar residues" evidence="1">
    <location>
        <begin position="226"/>
        <end position="244"/>
    </location>
</feature>
<feature type="domain" description="DUF4378" evidence="2">
    <location>
        <begin position="741"/>
        <end position="864"/>
    </location>
</feature>
<organism evidence="3 4">
    <name type="scientific">Coptis chinensis</name>
    <dbReference type="NCBI Taxonomy" id="261450"/>
    <lineage>
        <taxon>Eukaryota</taxon>
        <taxon>Viridiplantae</taxon>
        <taxon>Streptophyta</taxon>
        <taxon>Embryophyta</taxon>
        <taxon>Tracheophyta</taxon>
        <taxon>Spermatophyta</taxon>
        <taxon>Magnoliopsida</taxon>
        <taxon>Ranunculales</taxon>
        <taxon>Ranunculaceae</taxon>
        <taxon>Coptidoideae</taxon>
        <taxon>Coptis</taxon>
    </lineage>
</organism>
<dbReference type="Proteomes" id="UP000631114">
    <property type="component" value="Unassembled WGS sequence"/>
</dbReference>
<feature type="compositionally biased region" description="Basic and acidic residues" evidence="1">
    <location>
        <begin position="420"/>
        <end position="432"/>
    </location>
</feature>
<proteinExistence type="predicted"/>
<dbReference type="PANTHER" id="PTHR34282">
    <property type="entry name" value="OS01G0228800 PROTEIN-RELATED"/>
    <property type="match status" value="1"/>
</dbReference>